<gene>
    <name evidence="2" type="ORF">XbrCFBP1976_21985</name>
</gene>
<evidence type="ECO:0000313" key="2">
    <source>
        <dbReference type="EMBL" id="PPV01135.1"/>
    </source>
</evidence>
<feature type="region of interest" description="Disordered" evidence="1">
    <location>
        <begin position="92"/>
        <end position="111"/>
    </location>
</feature>
<evidence type="ECO:0000313" key="3">
    <source>
        <dbReference type="Proteomes" id="UP000239710"/>
    </source>
</evidence>
<organism evidence="2 3">
    <name type="scientific">Xanthomonas bromi</name>
    <dbReference type="NCBI Taxonomy" id="56449"/>
    <lineage>
        <taxon>Bacteria</taxon>
        <taxon>Pseudomonadati</taxon>
        <taxon>Pseudomonadota</taxon>
        <taxon>Gammaproteobacteria</taxon>
        <taxon>Lysobacterales</taxon>
        <taxon>Lysobacteraceae</taxon>
        <taxon>Xanthomonas</taxon>
    </lineage>
</organism>
<name>A0ABX5BJ62_9XANT</name>
<dbReference type="Proteomes" id="UP000239710">
    <property type="component" value="Unassembled WGS sequence"/>
</dbReference>
<feature type="non-terminal residue" evidence="2">
    <location>
        <position position="1"/>
    </location>
</feature>
<proteinExistence type="predicted"/>
<sequence length="137" mass="14366">FACPGQFTVKASTHPFLGGEMKAVAIPPLPEERLPLQTLSLDHRYHDDQGLAGADYVVTLADGSKRQGTLDAQGRAEVAHVPGSSAEVMFSPMPGLFGPKDRTPTPDHAAHPADARLDGLVHTYLAADTAASGKGVQ</sequence>
<evidence type="ECO:0000256" key="1">
    <source>
        <dbReference type="SAM" id="MobiDB-lite"/>
    </source>
</evidence>
<dbReference type="EMBL" id="MDCE01000173">
    <property type="protein sequence ID" value="PPV01135.1"/>
    <property type="molecule type" value="Genomic_DNA"/>
</dbReference>
<keyword evidence="3" id="KW-1185">Reference proteome</keyword>
<comment type="caution">
    <text evidence="2">The sequence shown here is derived from an EMBL/GenBank/DDBJ whole genome shotgun (WGS) entry which is preliminary data.</text>
</comment>
<protein>
    <submittedName>
        <fullName evidence="2">Type IV secretion protein Rhs</fullName>
    </submittedName>
</protein>
<feature type="compositionally biased region" description="Basic and acidic residues" evidence="1">
    <location>
        <begin position="99"/>
        <end position="111"/>
    </location>
</feature>
<reference evidence="2 3" key="1">
    <citation type="submission" date="2016-08" db="EMBL/GenBank/DDBJ databases">
        <title>Evolution of the type three secretion system and type three effector repertoires in Xanthomonas.</title>
        <authorList>
            <person name="Merda D."/>
            <person name="Briand M."/>
            <person name="Bosis E."/>
            <person name="Rousseau C."/>
            <person name="Portier P."/>
            <person name="Jacques M.-A."/>
            <person name="Fischer-Le Saux M."/>
        </authorList>
    </citation>
    <scope>NUCLEOTIDE SEQUENCE [LARGE SCALE GENOMIC DNA]</scope>
    <source>
        <strain evidence="2 3">CFBP1976</strain>
    </source>
</reference>
<accession>A0ABX5BJ62</accession>